<accession>A0A285QYB9</accession>
<dbReference type="Gene3D" id="3.40.50.2000">
    <property type="entry name" value="Glycogen Phosphorylase B"/>
    <property type="match status" value="2"/>
</dbReference>
<gene>
    <name evidence="3" type="ORF">SAMN06297144_2079</name>
</gene>
<sequence length="382" mass="41767">MSGPPVNILHLHSSFSLGGKEARAVRLMNAWGERARHTIVSGVPDQTGAERAIARSIDYQIAQNPPPLTGKPSVKRYEAIARYMRRFDLVLTYNWGAIDGVMARRVFGRGAPPVVHHEDGFNSDEATRLLPVRNMYRRLALPAAHALAVPSQLLEQIALDVWKQPPARVHRISNGVPTMRYAAKPGKDAIPGFTRRPGEVVIGTVAGLRAVKDLPLLVRAFGGVPGKVRLVIVGEGPDRQAIEDAVDAMFLHDQVVLAGFLPDPASYIGTFDIFALSSRSEQQPIVVMEAMAAGLPVVSPTVGDVAEMVSEPNRQYLTEDRSEVALRDRLTWLVQDEKTRRWVGQANQARARALFDESATIAAYAALYEGALGRPGALWPSR</sequence>
<dbReference type="PANTHER" id="PTHR45947:SF3">
    <property type="entry name" value="SULFOQUINOVOSYL TRANSFERASE SQD2"/>
    <property type="match status" value="1"/>
</dbReference>
<dbReference type="GO" id="GO:0016757">
    <property type="term" value="F:glycosyltransferase activity"/>
    <property type="evidence" value="ECO:0007669"/>
    <property type="project" value="InterPro"/>
</dbReference>
<dbReference type="EMBL" id="OBMI01000002">
    <property type="protein sequence ID" value="SOB86960.1"/>
    <property type="molecule type" value="Genomic_DNA"/>
</dbReference>
<reference evidence="3 4" key="1">
    <citation type="submission" date="2017-07" db="EMBL/GenBank/DDBJ databases">
        <authorList>
            <person name="Sun Z.S."/>
            <person name="Albrecht U."/>
            <person name="Echele G."/>
            <person name="Lee C.C."/>
        </authorList>
    </citation>
    <scope>NUCLEOTIDE SEQUENCE [LARGE SCALE GENOMIC DNA]</scope>
    <source>
        <strain evidence="3 4">CGMCC 1.12672</strain>
    </source>
</reference>
<dbReference type="InterPro" id="IPR001296">
    <property type="entry name" value="Glyco_trans_1"/>
</dbReference>
<name>A0A285QYB9_9SPHN</name>
<dbReference type="Proteomes" id="UP000219494">
    <property type="component" value="Unassembled WGS sequence"/>
</dbReference>
<dbReference type="PANTHER" id="PTHR45947">
    <property type="entry name" value="SULFOQUINOVOSYL TRANSFERASE SQD2"/>
    <property type="match status" value="1"/>
</dbReference>
<dbReference type="InterPro" id="IPR050194">
    <property type="entry name" value="Glycosyltransferase_grp1"/>
</dbReference>
<dbReference type="AlphaFoldDB" id="A0A285QYB9"/>
<dbReference type="InterPro" id="IPR028098">
    <property type="entry name" value="Glyco_trans_4-like_N"/>
</dbReference>
<dbReference type="SUPFAM" id="SSF53756">
    <property type="entry name" value="UDP-Glycosyltransferase/glycogen phosphorylase"/>
    <property type="match status" value="1"/>
</dbReference>
<dbReference type="CDD" id="cd03801">
    <property type="entry name" value="GT4_PimA-like"/>
    <property type="match status" value="1"/>
</dbReference>
<dbReference type="Pfam" id="PF00534">
    <property type="entry name" value="Glycos_transf_1"/>
    <property type="match status" value="1"/>
</dbReference>
<keyword evidence="3" id="KW-0808">Transferase</keyword>
<evidence type="ECO:0000313" key="4">
    <source>
        <dbReference type="Proteomes" id="UP000219494"/>
    </source>
</evidence>
<evidence type="ECO:0000313" key="3">
    <source>
        <dbReference type="EMBL" id="SOB86960.1"/>
    </source>
</evidence>
<keyword evidence="4" id="KW-1185">Reference proteome</keyword>
<dbReference type="RefSeq" id="WP_245858379.1">
    <property type="nucleotide sequence ID" value="NZ_OBMI01000002.1"/>
</dbReference>
<proteinExistence type="predicted"/>
<protein>
    <submittedName>
        <fullName evidence="3">Glycosyltransferase involved in cell wall bisynthesis</fullName>
    </submittedName>
</protein>
<feature type="domain" description="Glycosyl transferase family 1" evidence="1">
    <location>
        <begin position="196"/>
        <end position="348"/>
    </location>
</feature>
<evidence type="ECO:0000259" key="2">
    <source>
        <dbReference type="Pfam" id="PF13439"/>
    </source>
</evidence>
<feature type="domain" description="Glycosyltransferase subfamily 4-like N-terminal" evidence="2">
    <location>
        <begin position="18"/>
        <end position="178"/>
    </location>
</feature>
<organism evidence="3 4">
    <name type="scientific">Sphingomonas guangdongensis</name>
    <dbReference type="NCBI Taxonomy" id="1141890"/>
    <lineage>
        <taxon>Bacteria</taxon>
        <taxon>Pseudomonadati</taxon>
        <taxon>Pseudomonadota</taxon>
        <taxon>Alphaproteobacteria</taxon>
        <taxon>Sphingomonadales</taxon>
        <taxon>Sphingomonadaceae</taxon>
        <taxon>Sphingomonas</taxon>
    </lineage>
</organism>
<dbReference type="Pfam" id="PF13439">
    <property type="entry name" value="Glyco_transf_4"/>
    <property type="match status" value="1"/>
</dbReference>
<evidence type="ECO:0000259" key="1">
    <source>
        <dbReference type="Pfam" id="PF00534"/>
    </source>
</evidence>